<keyword evidence="4" id="KW-0472">Membrane</keyword>
<keyword evidence="1" id="KW-0805">Transcription regulation</keyword>
<feature type="region of interest" description="Disordered" evidence="3">
    <location>
        <begin position="85"/>
        <end position="109"/>
    </location>
</feature>
<evidence type="ECO:0000256" key="2">
    <source>
        <dbReference type="ARBA" id="ARBA00023163"/>
    </source>
</evidence>
<feature type="transmembrane region" description="Helical" evidence="4">
    <location>
        <begin position="116"/>
        <end position="138"/>
    </location>
</feature>
<evidence type="ECO:0000256" key="1">
    <source>
        <dbReference type="ARBA" id="ARBA00023015"/>
    </source>
</evidence>
<feature type="compositionally biased region" description="Basic and acidic residues" evidence="3">
    <location>
        <begin position="9"/>
        <end position="19"/>
    </location>
</feature>
<evidence type="ECO:0008006" key="7">
    <source>
        <dbReference type="Google" id="ProtNLM"/>
    </source>
</evidence>
<dbReference type="RefSeq" id="WP_178357766.1">
    <property type="nucleotide sequence ID" value="NZ_JABFYL010000014.1"/>
</dbReference>
<name>A0A850PKZ4_9MYCO</name>
<keyword evidence="4" id="KW-0812">Transmembrane</keyword>
<dbReference type="EMBL" id="JABFYL010000014">
    <property type="protein sequence ID" value="NVN49397.1"/>
    <property type="molecule type" value="Genomic_DNA"/>
</dbReference>
<accession>A0A850PKZ4</accession>
<evidence type="ECO:0000313" key="6">
    <source>
        <dbReference type="Proteomes" id="UP000570517"/>
    </source>
</evidence>
<reference evidence="5 6" key="1">
    <citation type="submission" date="2020-05" db="EMBL/GenBank/DDBJ databases">
        <title>Draft genome sequence of Mycobacterium hippocampi DL, isolated from European seabass, Dicentrarchus labrax, reared in fish farms.</title>
        <authorList>
            <person name="Stathopoulou P."/>
            <person name="Asimakis E."/>
            <person name="Tzokas K."/>
            <person name="Batargias C."/>
            <person name="Tsiamis G."/>
        </authorList>
    </citation>
    <scope>NUCLEOTIDE SEQUENCE [LARGE SCALE GENOMIC DNA]</scope>
    <source>
        <strain evidence="5 6">DL</strain>
    </source>
</reference>
<gene>
    <name evidence="5" type="ORF">HLY00_504</name>
</gene>
<evidence type="ECO:0000313" key="5">
    <source>
        <dbReference type="EMBL" id="NVN49397.1"/>
    </source>
</evidence>
<dbReference type="AlphaFoldDB" id="A0A850PKZ4"/>
<evidence type="ECO:0000256" key="3">
    <source>
        <dbReference type="SAM" id="MobiDB-lite"/>
    </source>
</evidence>
<keyword evidence="2" id="KW-0804">Transcription</keyword>
<dbReference type="Proteomes" id="UP000570517">
    <property type="component" value="Unassembled WGS sequence"/>
</dbReference>
<keyword evidence="4" id="KW-1133">Transmembrane helix</keyword>
<protein>
    <recommendedName>
        <fullName evidence="7">Anti-sigma-M factor RsmA</fullName>
    </recommendedName>
</protein>
<feature type="region of interest" description="Disordered" evidence="3">
    <location>
        <begin position="1"/>
        <end position="20"/>
    </location>
</feature>
<dbReference type="Gene3D" id="1.10.10.1320">
    <property type="entry name" value="Anti-sigma factor, zinc-finger domain"/>
    <property type="match status" value="1"/>
</dbReference>
<organism evidence="5 6">
    <name type="scientific">Mycolicibacterium hippocampi</name>
    <dbReference type="NCBI Taxonomy" id="659824"/>
    <lineage>
        <taxon>Bacteria</taxon>
        <taxon>Bacillati</taxon>
        <taxon>Actinomycetota</taxon>
        <taxon>Actinomycetes</taxon>
        <taxon>Mycobacteriales</taxon>
        <taxon>Mycobacteriaceae</taxon>
        <taxon>Mycolicibacterium</taxon>
    </lineage>
</organism>
<keyword evidence="6" id="KW-1185">Reference proteome</keyword>
<evidence type="ECO:0000256" key="4">
    <source>
        <dbReference type="SAM" id="Phobius"/>
    </source>
</evidence>
<proteinExistence type="predicted"/>
<sequence>MDSGAGRGPESRPEPELHVTPELLADLQAGLLDDATAARVRRHARSDPDAARTLADLDAVRRDLARLASDERSAPEVPAAVTARVGAALRAAPPPPSPGPGGHAPARPTLSRGKRAGVIAGICVVAAVIVLLLIAAAAPQQIRAVVVEPTCTTTHPGLLVETVPAAP</sequence>
<dbReference type="InterPro" id="IPR041916">
    <property type="entry name" value="Anti_sigma_zinc_sf"/>
</dbReference>
<comment type="caution">
    <text evidence="5">The sequence shown here is derived from an EMBL/GenBank/DDBJ whole genome shotgun (WGS) entry which is preliminary data.</text>
</comment>